<proteinExistence type="predicted"/>
<dbReference type="Gene3D" id="3.30.420.240">
    <property type="match status" value="1"/>
</dbReference>
<reference evidence="1" key="1">
    <citation type="journal article" date="2021" name="Proc. Natl. Acad. Sci. U.S.A.">
        <title>A Catalog of Tens of Thousands of Viruses from Human Metagenomes Reveals Hidden Associations with Chronic Diseases.</title>
        <authorList>
            <person name="Tisza M.J."/>
            <person name="Buck C.B."/>
        </authorList>
    </citation>
    <scope>NUCLEOTIDE SEQUENCE</scope>
    <source>
        <strain evidence="1">CtE0n6</strain>
    </source>
</reference>
<accession>A0A8S5RG11</accession>
<protein>
    <submittedName>
        <fullName evidence="1">Terminase large subunit</fullName>
    </submittedName>
</protein>
<name>A0A8S5RG11_9VIRU</name>
<evidence type="ECO:0000313" key="1">
    <source>
        <dbReference type="EMBL" id="DAE29924.1"/>
    </source>
</evidence>
<organism evidence="1">
    <name type="scientific">virus sp. ctE0n6</name>
    <dbReference type="NCBI Taxonomy" id="2827985"/>
    <lineage>
        <taxon>Viruses</taxon>
    </lineage>
</organism>
<dbReference type="EMBL" id="BK059101">
    <property type="protein sequence ID" value="DAE29924.1"/>
    <property type="molecule type" value="Genomic_DNA"/>
</dbReference>
<sequence>MKRSNLNLYDESGFLSDEYIETTSGFCLQDSSFKLGGGINTDLLPDNIPNQLLLCSSASDTDSNFYHKYAEWSKMMFLGHPEYFVASLDCEVIIGATLNGIALSVPLLSRDKVDSALRTNPAKASREYLNKFDSDGGDEYPIKRSTIAHNSVVRAPLLSNVDNAKRKFAIAYDPALNYDNSVVSVGEYIYDDNIGWKLKIQNIINFKQLGEKNKNNNISTPKQIEEIKDMLVKYNGKGFADYENIDYLFIDAGSGGGGNQIPFYFMEDWIDRYGVKHKGLIDKEECSDNVRDFPNAVNKLKLIQPKRYRTEMFDDFIELLNLGLIEFTEEYDLKGYLNIAEENENEIIEEVDEKTGEVKKIKGLSYKTHKLSWEEELALKNIDIAKEELIATMKYGGDAGSSYRYGLSPEKKNRMHDDRAYSLVMLAWHLKNLRKESITKKERITNDWSSMPIFVNSINL</sequence>